<dbReference type="OrthoDB" id="7108654at2759"/>
<dbReference type="SUPFAM" id="SSF102198">
    <property type="entry name" value="Putative cyclase"/>
    <property type="match status" value="2"/>
</dbReference>
<dbReference type="PANTHER" id="PTHR31118:SF12">
    <property type="entry name" value="CYCLASE-LIKE PROTEIN 2"/>
    <property type="match status" value="1"/>
</dbReference>
<dbReference type="PROSITE" id="PS50404">
    <property type="entry name" value="GST_NTER"/>
    <property type="match status" value="1"/>
</dbReference>
<sequence>MEESFLRRSMVPQVVRTTPPCPAKSNSLTTGLVLALVMLALIQPVVNARYLPTRSDPRQEEELKKALKKTLKAMDPDYSLKVTHKMTSSELRLELEELVIIKLNLIHAFLGFSLPTQHQLDSDRSVSVTVTSECFADGDNMAPIIVGYWDARGLCAPIEYILAYAHADFKRKRYNFGPPPENSKEEWLKEKDQLGLALPNLPYLIDGDTKLTQSLAIVHYLGRKFDLHGETCETKQMAEMIMYQAHDLRMALASSAYGSWSEEAQKELKEGKVKTNLEMMENVMSDKRLFIAGDKVTTSDFILYETLEWVLFMFPDVLSAYPFLDAFHSRIRRLPAVDDYINSDRFHDWPLFSSAAKFGFDPKDKELRDILLQMLCSVAVILLTVIVSSCAHHVPHTLADMGDWVDLSYPLSGKTLVWPNNRKFELFKFDHNVYRSNDFCTNEQVGTHIDSPSEFTRTGEEWEVHEIPLERLIVKGVVIDIRESVNKNPLYQLSEEDILDWERLHGEIPDDSVVFMYSGWGSHWANEEEYFSLNGTSFMFPGFSLAAVQWLIAKREVVGLGTDGPSVDYGKGKSEDYPIHRMLAENNFYSLEQVTNLDQLPPRGSLVLVAPLNARGARAAPVRIFGYVPKATSNYFDDDEEENENHEHGNDTEGKELEEEEALRAVYNHVTAADDWVDLTYPFDKNTTRWPTYRQLEQKQVYFEELGEGNVVYVYNEVCTSEHYGTHIDAPSHFSASAWNTDQIPLAHLLALPGVKIDVSEKAAEDPDYRVSVQDLTEYEEEYGEIPSGAVILISTGWADKFHDPVQYLGSEQYTEPATFHFPGVHEDATEFLIEEREVVAIGTDTVSVDYGQSKTFPTHIKGSENNIIFMENLANLDQLPMRNMTVILNEESADDHSLETFACRA</sequence>
<dbReference type="InterPro" id="IPR010987">
    <property type="entry name" value="Glutathione-S-Trfase_C-like"/>
</dbReference>
<dbReference type="Pfam" id="PF02798">
    <property type="entry name" value="GST_N"/>
    <property type="match status" value="1"/>
</dbReference>
<dbReference type="Pfam" id="PF04199">
    <property type="entry name" value="Cyclase"/>
    <property type="match status" value="2"/>
</dbReference>
<dbReference type="SUPFAM" id="SSF52833">
    <property type="entry name" value="Thioredoxin-like"/>
    <property type="match status" value="1"/>
</dbReference>
<comment type="similarity">
    <text evidence="1">Belongs to the Cyclase 1 superfamily.</text>
</comment>
<dbReference type="InterPro" id="IPR036282">
    <property type="entry name" value="Glutathione-S-Trfase_C_sf"/>
</dbReference>
<dbReference type="PANTHER" id="PTHR31118">
    <property type="entry name" value="CYCLASE-LIKE PROTEIN 2"/>
    <property type="match status" value="1"/>
</dbReference>
<evidence type="ECO:0000313" key="3">
    <source>
        <dbReference type="EMBL" id="CAD7224799.1"/>
    </source>
</evidence>
<proteinExistence type="inferred from homology"/>
<accession>A0A7R8ZLS7</accession>
<feature type="compositionally biased region" description="Basic and acidic residues" evidence="2">
    <location>
        <begin position="645"/>
        <end position="655"/>
    </location>
</feature>
<organism evidence="3">
    <name type="scientific">Cyprideis torosa</name>
    <dbReference type="NCBI Taxonomy" id="163714"/>
    <lineage>
        <taxon>Eukaryota</taxon>
        <taxon>Metazoa</taxon>
        <taxon>Ecdysozoa</taxon>
        <taxon>Arthropoda</taxon>
        <taxon>Crustacea</taxon>
        <taxon>Oligostraca</taxon>
        <taxon>Ostracoda</taxon>
        <taxon>Podocopa</taxon>
        <taxon>Podocopida</taxon>
        <taxon>Cytherocopina</taxon>
        <taxon>Cytheroidea</taxon>
        <taxon>Cytherideidae</taxon>
        <taxon>Cyprideis</taxon>
    </lineage>
</organism>
<dbReference type="GO" id="GO:0019441">
    <property type="term" value="P:L-tryptophan catabolic process to kynurenine"/>
    <property type="evidence" value="ECO:0007669"/>
    <property type="project" value="InterPro"/>
</dbReference>
<dbReference type="InterPro" id="IPR004045">
    <property type="entry name" value="Glutathione_S-Trfase_N"/>
</dbReference>
<name>A0A7R8ZLS7_9CRUS</name>
<dbReference type="AlphaFoldDB" id="A0A7R8ZLS7"/>
<dbReference type="InterPro" id="IPR036249">
    <property type="entry name" value="Thioredoxin-like_sf"/>
</dbReference>
<dbReference type="Pfam" id="PF14497">
    <property type="entry name" value="GST_C_3"/>
    <property type="match status" value="1"/>
</dbReference>
<dbReference type="InterPro" id="IPR004046">
    <property type="entry name" value="GST_C"/>
</dbReference>
<dbReference type="SFLD" id="SFLDG00363">
    <property type="entry name" value="AMPS_(cytGST):_Alpha-__Mu-__Pi"/>
    <property type="match status" value="1"/>
</dbReference>
<reference evidence="3" key="1">
    <citation type="submission" date="2020-11" db="EMBL/GenBank/DDBJ databases">
        <authorList>
            <person name="Tran Van P."/>
        </authorList>
    </citation>
    <scope>NUCLEOTIDE SEQUENCE</scope>
</reference>
<dbReference type="SFLD" id="SFLDG01205">
    <property type="entry name" value="AMPS.1"/>
    <property type="match status" value="1"/>
</dbReference>
<dbReference type="EMBL" id="OB660442">
    <property type="protein sequence ID" value="CAD7224799.1"/>
    <property type="molecule type" value="Genomic_DNA"/>
</dbReference>
<evidence type="ECO:0000256" key="2">
    <source>
        <dbReference type="SAM" id="MobiDB-lite"/>
    </source>
</evidence>
<dbReference type="SFLD" id="SFLDS00019">
    <property type="entry name" value="Glutathione_Transferase_(cytos"/>
    <property type="match status" value="1"/>
</dbReference>
<dbReference type="Gene3D" id="3.40.30.10">
    <property type="entry name" value="Glutaredoxin"/>
    <property type="match status" value="1"/>
</dbReference>
<dbReference type="PROSITE" id="PS50405">
    <property type="entry name" value="GST_CTER"/>
    <property type="match status" value="1"/>
</dbReference>
<dbReference type="Gene3D" id="1.20.1050.10">
    <property type="match status" value="1"/>
</dbReference>
<dbReference type="InterPro" id="IPR037175">
    <property type="entry name" value="KFase_sf"/>
</dbReference>
<feature type="region of interest" description="Disordered" evidence="2">
    <location>
        <begin position="635"/>
        <end position="658"/>
    </location>
</feature>
<dbReference type="Gene3D" id="3.50.30.50">
    <property type="entry name" value="Putative cyclase"/>
    <property type="match status" value="2"/>
</dbReference>
<dbReference type="GO" id="GO:0004061">
    <property type="term" value="F:arylformamidase activity"/>
    <property type="evidence" value="ECO:0007669"/>
    <property type="project" value="InterPro"/>
</dbReference>
<dbReference type="InterPro" id="IPR040079">
    <property type="entry name" value="Glutathione_S-Trfase"/>
</dbReference>
<evidence type="ECO:0000256" key="1">
    <source>
        <dbReference type="ARBA" id="ARBA00007865"/>
    </source>
</evidence>
<protein>
    <submittedName>
        <fullName evidence="3">Uncharacterized protein</fullName>
    </submittedName>
</protein>
<dbReference type="InterPro" id="IPR007325">
    <property type="entry name" value="KFase/CYL"/>
</dbReference>
<gene>
    <name evidence="3" type="ORF">CTOB1V02_LOCUS2752</name>
</gene>
<dbReference type="SUPFAM" id="SSF47616">
    <property type="entry name" value="GST C-terminal domain-like"/>
    <property type="match status" value="1"/>
</dbReference>